<dbReference type="EMBL" id="FONT01000014">
    <property type="protein sequence ID" value="SFF05416.1"/>
    <property type="molecule type" value="Genomic_DNA"/>
</dbReference>
<dbReference type="PANTHER" id="PTHR34821">
    <property type="entry name" value="INNER MEMBRANE PROTEIN YDCZ"/>
    <property type="match status" value="1"/>
</dbReference>
<dbReference type="STRING" id="930128.SAMN05192532_1144"/>
<keyword evidence="1" id="KW-1133">Transmembrane helix</keyword>
<gene>
    <name evidence="2" type="ORF">SAMN05192532_1144</name>
</gene>
<dbReference type="Proteomes" id="UP000199516">
    <property type="component" value="Unassembled WGS sequence"/>
</dbReference>
<dbReference type="RefSeq" id="WP_091664251.1">
    <property type="nucleotide sequence ID" value="NZ_FONT01000014.1"/>
</dbReference>
<name>A0A1I2FLN1_9BACI</name>
<reference evidence="2 3" key="1">
    <citation type="submission" date="2016-10" db="EMBL/GenBank/DDBJ databases">
        <authorList>
            <person name="de Groot N.N."/>
        </authorList>
    </citation>
    <scope>NUCLEOTIDE SEQUENCE [LARGE SCALE GENOMIC DNA]</scope>
    <source>
        <strain evidence="2 3">DSM 23995</strain>
    </source>
</reference>
<dbReference type="Pfam" id="PF04657">
    <property type="entry name" value="DMT_YdcZ"/>
    <property type="match status" value="1"/>
</dbReference>
<dbReference type="InterPro" id="IPR006750">
    <property type="entry name" value="YdcZ"/>
</dbReference>
<dbReference type="GO" id="GO:0005886">
    <property type="term" value="C:plasma membrane"/>
    <property type="evidence" value="ECO:0007669"/>
    <property type="project" value="TreeGrafter"/>
</dbReference>
<feature type="transmembrane region" description="Helical" evidence="1">
    <location>
        <begin position="125"/>
        <end position="142"/>
    </location>
</feature>
<keyword evidence="3" id="KW-1185">Reference proteome</keyword>
<evidence type="ECO:0000256" key="1">
    <source>
        <dbReference type="SAM" id="Phobius"/>
    </source>
</evidence>
<dbReference type="PANTHER" id="PTHR34821:SF2">
    <property type="entry name" value="INNER MEMBRANE PROTEIN YDCZ"/>
    <property type="match status" value="1"/>
</dbReference>
<sequence>MKILFMILSLIGGAALAFQAGVNGEIGKRIGTIEASFLAYAMGTVALFLFSLTLGKGDMSQVWSLPKWQMFIGVLGASYIFIMVLSVPQIGAGTAFVAAILGQVIIGMVLDHFGLFGAKLIPISMERIVGVILMGISLFLFYK</sequence>
<evidence type="ECO:0000313" key="2">
    <source>
        <dbReference type="EMBL" id="SFF05416.1"/>
    </source>
</evidence>
<feature type="transmembrane region" description="Helical" evidence="1">
    <location>
        <begin position="35"/>
        <end position="55"/>
    </location>
</feature>
<keyword evidence="1" id="KW-0472">Membrane</keyword>
<proteinExistence type="predicted"/>
<accession>A0A1I2FLN1</accession>
<evidence type="ECO:0000313" key="3">
    <source>
        <dbReference type="Proteomes" id="UP000199516"/>
    </source>
</evidence>
<protein>
    <submittedName>
        <fullName evidence="2">Transporter family-2 protein</fullName>
    </submittedName>
</protein>
<dbReference type="OrthoDB" id="7864805at2"/>
<organism evidence="2 3">
    <name type="scientific">Alteribacillus iranensis</name>
    <dbReference type="NCBI Taxonomy" id="930128"/>
    <lineage>
        <taxon>Bacteria</taxon>
        <taxon>Bacillati</taxon>
        <taxon>Bacillota</taxon>
        <taxon>Bacilli</taxon>
        <taxon>Bacillales</taxon>
        <taxon>Bacillaceae</taxon>
        <taxon>Alteribacillus</taxon>
    </lineage>
</organism>
<keyword evidence="1" id="KW-0812">Transmembrane</keyword>
<feature type="transmembrane region" description="Helical" evidence="1">
    <location>
        <begin position="67"/>
        <end position="87"/>
    </location>
</feature>
<feature type="transmembrane region" description="Helical" evidence="1">
    <location>
        <begin position="93"/>
        <end position="113"/>
    </location>
</feature>
<dbReference type="AlphaFoldDB" id="A0A1I2FLN1"/>